<protein>
    <recommendedName>
        <fullName evidence="3">Solute-binding protein family 3/N-terminal domain-containing protein</fullName>
    </recommendedName>
</protein>
<proteinExistence type="predicted"/>
<gene>
    <name evidence="1" type="ORF">SAMN02745220_05371</name>
</gene>
<accession>A0A1M7YMX1</accession>
<reference evidence="1 2" key="1">
    <citation type="submission" date="2016-12" db="EMBL/GenBank/DDBJ databases">
        <authorList>
            <person name="Song W.-J."/>
            <person name="Kurnit D.M."/>
        </authorList>
    </citation>
    <scope>NUCLEOTIDE SEQUENCE [LARGE SCALE GENOMIC DNA]</scope>
    <source>
        <strain evidence="1 2">DSM 18488</strain>
    </source>
</reference>
<dbReference type="Gene3D" id="3.40.190.10">
    <property type="entry name" value="Periplasmic binding protein-like II"/>
    <property type="match status" value="2"/>
</dbReference>
<evidence type="ECO:0008006" key="3">
    <source>
        <dbReference type="Google" id="ProtNLM"/>
    </source>
</evidence>
<dbReference type="STRING" id="1121416.SAMN02745220_05371"/>
<dbReference type="SUPFAM" id="SSF53850">
    <property type="entry name" value="Periplasmic binding protein-like II"/>
    <property type="match status" value="1"/>
</dbReference>
<dbReference type="AlphaFoldDB" id="A0A1M7YMX1"/>
<sequence>MMLVALLMIALPYPSFTFEKIVLIGSEDTKASSTGRLLNLIYTEVFRRLGYELQYIGYPNERANLMAENGTVDGEIQRAASYEKVSKNLLKVEEPSFSVSVAAYAVTPGIVLDGWESLKDTDYIVEYRRGSKVAASALPTVVKPENLSTSSTVELRLKKLIAGRTDIYIEQEHVVEETLSKFDKAGFDHSTMYQAGIMWTGYSHLYMHKKHAALLPKITEVLKAMKHEGLVEYYKKTAEKAQ</sequence>
<dbReference type="EMBL" id="FRFE01000097">
    <property type="protein sequence ID" value="SHO53927.1"/>
    <property type="molecule type" value="Genomic_DNA"/>
</dbReference>
<evidence type="ECO:0000313" key="1">
    <source>
        <dbReference type="EMBL" id="SHO53927.1"/>
    </source>
</evidence>
<name>A0A1M7YMX1_9BACT</name>
<evidence type="ECO:0000313" key="2">
    <source>
        <dbReference type="Proteomes" id="UP000184603"/>
    </source>
</evidence>
<dbReference type="Proteomes" id="UP000184603">
    <property type="component" value="Unassembled WGS sequence"/>
</dbReference>
<keyword evidence="2" id="KW-1185">Reference proteome</keyword>
<organism evidence="1 2">
    <name type="scientific">Desulfopila aestuarii DSM 18488</name>
    <dbReference type="NCBI Taxonomy" id="1121416"/>
    <lineage>
        <taxon>Bacteria</taxon>
        <taxon>Pseudomonadati</taxon>
        <taxon>Thermodesulfobacteriota</taxon>
        <taxon>Desulfobulbia</taxon>
        <taxon>Desulfobulbales</taxon>
        <taxon>Desulfocapsaceae</taxon>
        <taxon>Desulfopila</taxon>
    </lineage>
</organism>